<dbReference type="AlphaFoldDB" id="A0AAE0D9W6"/>
<proteinExistence type="predicted"/>
<protein>
    <recommendedName>
        <fullName evidence="5">Integral membrane protein</fullName>
    </recommendedName>
</protein>
<reference evidence="3" key="1">
    <citation type="submission" date="2023-02" db="EMBL/GenBank/DDBJ databases">
        <title>Colletotrichum kahawae CIFC_Que2 genome sequencing and assembly.</title>
        <authorList>
            <person name="Baroncelli R."/>
        </authorList>
    </citation>
    <scope>NUCLEOTIDE SEQUENCE</scope>
    <source>
        <strain evidence="3">CIFC_Que2</strain>
    </source>
</reference>
<evidence type="ECO:0000313" key="3">
    <source>
        <dbReference type="EMBL" id="KAK2764753.1"/>
    </source>
</evidence>
<evidence type="ECO:0000256" key="1">
    <source>
        <dbReference type="SAM" id="MobiDB-lite"/>
    </source>
</evidence>
<keyword evidence="2" id="KW-0732">Signal</keyword>
<organism evidence="3 4">
    <name type="scientific">Colletotrichum kahawae</name>
    <name type="common">Coffee berry disease fungus</name>
    <dbReference type="NCBI Taxonomy" id="34407"/>
    <lineage>
        <taxon>Eukaryota</taxon>
        <taxon>Fungi</taxon>
        <taxon>Dikarya</taxon>
        <taxon>Ascomycota</taxon>
        <taxon>Pezizomycotina</taxon>
        <taxon>Sordariomycetes</taxon>
        <taxon>Hypocreomycetidae</taxon>
        <taxon>Glomerellales</taxon>
        <taxon>Glomerellaceae</taxon>
        <taxon>Colletotrichum</taxon>
        <taxon>Colletotrichum gloeosporioides species complex</taxon>
    </lineage>
</organism>
<evidence type="ECO:0000256" key="2">
    <source>
        <dbReference type="SAM" id="SignalP"/>
    </source>
</evidence>
<evidence type="ECO:0008006" key="5">
    <source>
        <dbReference type="Google" id="ProtNLM"/>
    </source>
</evidence>
<evidence type="ECO:0000313" key="4">
    <source>
        <dbReference type="Proteomes" id="UP001281614"/>
    </source>
</evidence>
<feature type="compositionally biased region" description="Polar residues" evidence="1">
    <location>
        <begin position="93"/>
        <end position="108"/>
    </location>
</feature>
<dbReference type="EMBL" id="VYYT01000135">
    <property type="protein sequence ID" value="KAK2764753.1"/>
    <property type="molecule type" value="Genomic_DNA"/>
</dbReference>
<name>A0AAE0D9W6_COLKA</name>
<keyword evidence="4" id="KW-1185">Reference proteome</keyword>
<feature type="chain" id="PRO_5042050904" description="Integral membrane protein" evidence="2">
    <location>
        <begin position="19"/>
        <end position="168"/>
    </location>
</feature>
<feature type="signal peptide" evidence="2">
    <location>
        <begin position="1"/>
        <end position="18"/>
    </location>
</feature>
<comment type="caution">
    <text evidence="3">The sequence shown here is derived from an EMBL/GenBank/DDBJ whole genome shotgun (WGS) entry which is preliminary data.</text>
</comment>
<dbReference type="Proteomes" id="UP001281614">
    <property type="component" value="Unassembled WGS sequence"/>
</dbReference>
<gene>
    <name evidence="3" type="ORF">CKAH01_04918</name>
</gene>
<feature type="region of interest" description="Disordered" evidence="1">
    <location>
        <begin position="37"/>
        <end position="75"/>
    </location>
</feature>
<accession>A0AAE0D9W6</accession>
<feature type="region of interest" description="Disordered" evidence="1">
    <location>
        <begin position="93"/>
        <end position="168"/>
    </location>
</feature>
<feature type="compositionally biased region" description="Basic and acidic residues" evidence="1">
    <location>
        <begin position="119"/>
        <end position="132"/>
    </location>
</feature>
<sequence>MFLLILISWPAICLVISALETQRSENASSAVSIRNSIARAPPQAASPEAKTPRKTGPQDFQHLAGGRKKAQPGLASLPYARYRTVSIFHSRRLSNPSAAAKLNNNENNRILVKTPPQQSDRDMPGPRHRSDGAPRPVSGQERRQKSQSMSIRYREHSPAQSIVMMDVK</sequence>